<sequence length="106" mass="12864">MSKFRLKRTYPTELEITVTPQQIVSMFPIELQEHPYMGIINRIWRTEKEIFSVETLPSEFVEDLTAERKYLKVKDEKLMEILRNLSIFQIVLYYEDKEDVYQVEKI</sequence>
<gene>
    <name evidence="1" type="ORF">SAMN06265182_0617</name>
</gene>
<reference evidence="2" key="1">
    <citation type="submission" date="2017-09" db="EMBL/GenBank/DDBJ databases">
        <authorList>
            <person name="Varghese N."/>
            <person name="Submissions S."/>
        </authorList>
    </citation>
    <scope>NUCLEOTIDE SEQUENCE [LARGE SCALE GENOMIC DNA]</scope>
    <source>
        <strain evidence="2">DSM 15103</strain>
    </source>
</reference>
<evidence type="ECO:0000313" key="2">
    <source>
        <dbReference type="Proteomes" id="UP000219036"/>
    </source>
</evidence>
<dbReference type="OrthoDB" id="14311at2"/>
<name>A0A285NF33_9AQUI</name>
<organism evidence="1 2">
    <name type="scientific">Persephonella hydrogeniphila</name>
    <dbReference type="NCBI Taxonomy" id="198703"/>
    <lineage>
        <taxon>Bacteria</taxon>
        <taxon>Pseudomonadati</taxon>
        <taxon>Aquificota</taxon>
        <taxon>Aquificia</taxon>
        <taxon>Aquificales</taxon>
        <taxon>Hydrogenothermaceae</taxon>
        <taxon>Persephonella</taxon>
    </lineage>
</organism>
<keyword evidence="2" id="KW-1185">Reference proteome</keyword>
<proteinExistence type="predicted"/>
<dbReference type="RefSeq" id="WP_096999805.1">
    <property type="nucleotide sequence ID" value="NZ_OBEI01000002.1"/>
</dbReference>
<protein>
    <submittedName>
        <fullName evidence="1">Uncharacterized protein</fullName>
    </submittedName>
</protein>
<accession>A0A285NF33</accession>
<dbReference type="EMBL" id="OBEI01000002">
    <property type="protein sequence ID" value="SNZ06261.1"/>
    <property type="molecule type" value="Genomic_DNA"/>
</dbReference>
<dbReference type="Proteomes" id="UP000219036">
    <property type="component" value="Unassembled WGS sequence"/>
</dbReference>
<dbReference type="AlphaFoldDB" id="A0A285NF33"/>
<evidence type="ECO:0000313" key="1">
    <source>
        <dbReference type="EMBL" id="SNZ06261.1"/>
    </source>
</evidence>